<evidence type="ECO:0000256" key="1">
    <source>
        <dbReference type="SAM" id="MobiDB-lite"/>
    </source>
</evidence>
<dbReference type="EMBL" id="WIGM01000101">
    <property type="protein sequence ID" value="KAF6840361.1"/>
    <property type="molecule type" value="Genomic_DNA"/>
</dbReference>
<evidence type="ECO:0000313" key="2">
    <source>
        <dbReference type="EMBL" id="KAF6840361.1"/>
    </source>
</evidence>
<sequence>MITLQQYLGILSVGIESASKDHTSIFGQHHSGAQQRTLVSLRATERGKVALYVVADGDSVDKSARPPLVASLVVVDPTSLDRSRRVLLEAQQKDSRCAVDAPTASAWTNASPPCLAAAVDEKVWLHDGQGIQAKLPIACSSSFCDKLKREGLAAGPWPNLAPTGARCEDGARRELCVASEQGRQTDGGVMDLGPGVRCYYVDGVQGEGFLRVVDGQRQGGGRPQSPECLTWRALWQPESLLSPGKVAASEHLSSQRHHRSALPLVTVGTGSRHIFLVEETPAKSGGQRLGFAGSTAEQSPNGCVDLPRSLKGHLLDSLRSPRSITGCCRRALAPSKHPPLNIPATGRPQLHDTSSQPPPEPITTSIRASSRPAIVASACFSLRRHLGSAHLIHLVQSPVPRTPSSLDNYTYRPSPEEDCLATTHPGREATRHPRSPATGQTVIPAIAVRQPLLPSTPFPLALSYFEYQQQRQQTGKRRPSHHITGQPTEFPGTAHSTQRAVSARTAPASQHSKAKQSTAQHVTAAPVTPNLPAFFWCAPSRFVPGGRLQRQISLSNPSNGSNPPVRFGTSALSGPRLVVQSPSRCLLQQAQHALRQLLDQSGPSHPLPPCRFNGIPAAALLVFARLPSSVAPIPTTTLPLVSPSLVDAPAARHCSILVGPSGSAVTNAPRLTPLHLTGSSTRYAAFSCSLSRRPPLLSRDPITAHASPSFVPPTVHPSSAAPPAVRPTRRRPCCHRQNARTPERQNRPCLLPASLPPKAPTASLANNTGLLFPTRSPPQQPQTRLPGAHQLSLDFLAAARA</sequence>
<feature type="compositionally biased region" description="Polar residues" evidence="1">
    <location>
        <begin position="507"/>
        <end position="521"/>
    </location>
</feature>
<accession>A0A8H6NPW1</accession>
<feature type="region of interest" description="Disordered" evidence="1">
    <location>
        <begin position="469"/>
        <end position="521"/>
    </location>
</feature>
<reference evidence="2" key="1">
    <citation type="journal article" date="2020" name="Phytopathology">
        <title>Genome Sequence Resources of Colletotrichum truncatum, C. plurivorum, C. musicola, and C. sojae: Four Species Pathogenic to Soybean (Glycine max).</title>
        <authorList>
            <person name="Rogerio F."/>
            <person name="Boufleur T.R."/>
            <person name="Ciampi-Guillardi M."/>
            <person name="Sukno S.A."/>
            <person name="Thon M.R."/>
            <person name="Massola Junior N.S."/>
            <person name="Baroncelli R."/>
        </authorList>
    </citation>
    <scope>NUCLEOTIDE SEQUENCE</scope>
    <source>
        <strain evidence="2">LFN0074</strain>
    </source>
</reference>
<feature type="region of interest" description="Disordered" evidence="1">
    <location>
        <begin position="708"/>
        <end position="730"/>
    </location>
</feature>
<feature type="region of interest" description="Disordered" evidence="1">
    <location>
        <begin position="416"/>
        <end position="439"/>
    </location>
</feature>
<dbReference type="Proteomes" id="UP000639643">
    <property type="component" value="Unassembled WGS sequence"/>
</dbReference>
<name>A0A8H6NPW1_9PEZI</name>
<gene>
    <name evidence="2" type="ORF">CMUS01_03958</name>
</gene>
<evidence type="ECO:0000313" key="3">
    <source>
        <dbReference type="Proteomes" id="UP000639643"/>
    </source>
</evidence>
<feature type="region of interest" description="Disordered" evidence="1">
    <location>
        <begin position="335"/>
        <end position="365"/>
    </location>
</feature>
<protein>
    <submittedName>
        <fullName evidence="2">Uncharacterized protein</fullName>
    </submittedName>
</protein>
<proteinExistence type="predicted"/>
<organism evidence="2 3">
    <name type="scientific">Colletotrichum musicola</name>
    <dbReference type="NCBI Taxonomy" id="2175873"/>
    <lineage>
        <taxon>Eukaryota</taxon>
        <taxon>Fungi</taxon>
        <taxon>Dikarya</taxon>
        <taxon>Ascomycota</taxon>
        <taxon>Pezizomycotina</taxon>
        <taxon>Sordariomycetes</taxon>
        <taxon>Hypocreomycetidae</taxon>
        <taxon>Glomerellales</taxon>
        <taxon>Glomerellaceae</taxon>
        <taxon>Colletotrichum</taxon>
        <taxon>Colletotrichum orchidearum species complex</taxon>
    </lineage>
</organism>
<dbReference type="AlphaFoldDB" id="A0A8H6NPW1"/>
<keyword evidence="3" id="KW-1185">Reference proteome</keyword>
<feature type="region of interest" description="Disordered" evidence="1">
    <location>
        <begin position="758"/>
        <end position="788"/>
    </location>
</feature>
<comment type="caution">
    <text evidence="2">The sequence shown here is derived from an EMBL/GenBank/DDBJ whole genome shotgun (WGS) entry which is preliminary data.</text>
</comment>